<sequence>MSDSGFFRFPHTPHLAWLGQDAPRDDKVLSRKEADEFLACELTVEEKLDGANLGVSVDAAGELLFQNRGQYLRQPYPGQFARLSHWLASRADTLFDALHPDLLVFGEWCAARHSLDYGGLPDWWMVFDVYDRSAGRFWSAGRRDAWAAAHGLYTVPTLARGRFTLPGLVRMVDERPSGFRNGPLEGIVARANGVEWTAARAKLVRPDFVQTMGEHWRNRPLQWNRLAGQ</sequence>
<proteinExistence type="predicted"/>
<dbReference type="Pfam" id="PF09414">
    <property type="entry name" value="RNA_ligase"/>
    <property type="match status" value="1"/>
</dbReference>
<dbReference type="InterPro" id="IPR052732">
    <property type="entry name" value="Cell-binding_unc_protein"/>
</dbReference>
<dbReference type="KEGG" id="xyk:GT347_21950"/>
<name>A0A857JCK0_9BURK</name>
<accession>A0A857JCK0</accession>
<dbReference type="Proteomes" id="UP000464787">
    <property type="component" value="Chromosome"/>
</dbReference>
<evidence type="ECO:0000313" key="2">
    <source>
        <dbReference type="EMBL" id="QHJ00406.1"/>
    </source>
</evidence>
<dbReference type="PANTHER" id="PTHR43883">
    <property type="entry name" value="SLR0207 PROTEIN"/>
    <property type="match status" value="1"/>
</dbReference>
<evidence type="ECO:0000313" key="3">
    <source>
        <dbReference type="Proteomes" id="UP000464787"/>
    </source>
</evidence>
<keyword evidence="2" id="KW-0436">Ligase</keyword>
<dbReference type="InterPro" id="IPR021122">
    <property type="entry name" value="RNA_ligase_dom_REL/Rnl2"/>
</dbReference>
<keyword evidence="3" id="KW-1185">Reference proteome</keyword>
<feature type="domain" description="RNA ligase" evidence="1">
    <location>
        <begin position="41"/>
        <end position="191"/>
    </location>
</feature>
<dbReference type="PANTHER" id="PTHR43883:SF1">
    <property type="entry name" value="GLUCONOKINASE"/>
    <property type="match status" value="1"/>
</dbReference>
<dbReference type="GO" id="GO:0016874">
    <property type="term" value="F:ligase activity"/>
    <property type="evidence" value="ECO:0007669"/>
    <property type="project" value="UniProtKB-KW"/>
</dbReference>
<dbReference type="SUPFAM" id="SSF56091">
    <property type="entry name" value="DNA ligase/mRNA capping enzyme, catalytic domain"/>
    <property type="match status" value="1"/>
</dbReference>
<dbReference type="AlphaFoldDB" id="A0A857JCK0"/>
<dbReference type="Gene3D" id="3.30.470.30">
    <property type="entry name" value="DNA ligase/mRNA capping enzyme"/>
    <property type="match status" value="1"/>
</dbReference>
<reference evidence="2 3" key="1">
    <citation type="submission" date="2020-01" db="EMBL/GenBank/DDBJ databases">
        <title>Genome sequencing of strain KACC 21265.</title>
        <authorList>
            <person name="Heo J."/>
            <person name="Kim S.-J."/>
            <person name="Kim J.-S."/>
            <person name="Hong S.-B."/>
            <person name="Kwon S.-W."/>
        </authorList>
    </citation>
    <scope>NUCLEOTIDE SEQUENCE [LARGE SCALE GENOMIC DNA]</scope>
    <source>
        <strain evidence="2 3">KACC 21265</strain>
    </source>
</reference>
<protein>
    <submittedName>
        <fullName evidence="2">DNA ligase</fullName>
    </submittedName>
</protein>
<organism evidence="2 3">
    <name type="scientific">Xylophilus rhododendri</name>
    <dbReference type="NCBI Taxonomy" id="2697032"/>
    <lineage>
        <taxon>Bacteria</taxon>
        <taxon>Pseudomonadati</taxon>
        <taxon>Pseudomonadota</taxon>
        <taxon>Betaproteobacteria</taxon>
        <taxon>Burkholderiales</taxon>
        <taxon>Xylophilus</taxon>
    </lineage>
</organism>
<dbReference type="EMBL" id="CP047650">
    <property type="protein sequence ID" value="QHJ00406.1"/>
    <property type="molecule type" value="Genomic_DNA"/>
</dbReference>
<dbReference type="RefSeq" id="WP_160554216.1">
    <property type="nucleotide sequence ID" value="NZ_CP047650.1"/>
</dbReference>
<evidence type="ECO:0000259" key="1">
    <source>
        <dbReference type="Pfam" id="PF09414"/>
    </source>
</evidence>
<gene>
    <name evidence="2" type="ORF">GT347_21950</name>
</gene>